<name>A0A0F9BAN1_9ZZZZ</name>
<sequence>MPNYDKPPMNNIPFEFTTGGYTKPDFSEVPFQWGLRPIFQQTASLQAAITVVSQSSADLPASIQGIIGWRDLGAYIKSIIQATKNLGVSVFGIAPSDLAAIINIIEIRDLPAEVEAILPVDLPASLISILLKSSVDLGGRVRVFQREYANLEVFIYTSTQLFDLSASINAAEMLNLPSFIRAFVEDTKNLRAVIDII</sequence>
<protein>
    <submittedName>
        <fullName evidence="1">Uncharacterized protein</fullName>
    </submittedName>
</protein>
<dbReference type="EMBL" id="LAZR01053107">
    <property type="protein sequence ID" value="KKK81476.1"/>
    <property type="molecule type" value="Genomic_DNA"/>
</dbReference>
<reference evidence="1" key="1">
    <citation type="journal article" date="2015" name="Nature">
        <title>Complex archaea that bridge the gap between prokaryotes and eukaryotes.</title>
        <authorList>
            <person name="Spang A."/>
            <person name="Saw J.H."/>
            <person name="Jorgensen S.L."/>
            <person name="Zaremba-Niedzwiedzka K."/>
            <person name="Martijn J."/>
            <person name="Lind A.E."/>
            <person name="van Eijk R."/>
            <person name="Schleper C."/>
            <person name="Guy L."/>
            <person name="Ettema T.J."/>
        </authorList>
    </citation>
    <scope>NUCLEOTIDE SEQUENCE</scope>
</reference>
<gene>
    <name evidence="1" type="ORF">LCGC14_2813050</name>
</gene>
<organism evidence="1">
    <name type="scientific">marine sediment metagenome</name>
    <dbReference type="NCBI Taxonomy" id="412755"/>
    <lineage>
        <taxon>unclassified sequences</taxon>
        <taxon>metagenomes</taxon>
        <taxon>ecological metagenomes</taxon>
    </lineage>
</organism>
<feature type="non-terminal residue" evidence="1">
    <location>
        <position position="197"/>
    </location>
</feature>
<dbReference type="AlphaFoldDB" id="A0A0F9BAN1"/>
<accession>A0A0F9BAN1</accession>
<proteinExistence type="predicted"/>
<comment type="caution">
    <text evidence="1">The sequence shown here is derived from an EMBL/GenBank/DDBJ whole genome shotgun (WGS) entry which is preliminary data.</text>
</comment>
<evidence type="ECO:0000313" key="1">
    <source>
        <dbReference type="EMBL" id="KKK81476.1"/>
    </source>
</evidence>